<protein>
    <submittedName>
        <fullName evidence="1">Uncharacterized protein</fullName>
    </submittedName>
</protein>
<dbReference type="Proteomes" id="UP000037035">
    <property type="component" value="Unassembled WGS sequence"/>
</dbReference>
<evidence type="ECO:0000313" key="1">
    <source>
        <dbReference type="EMBL" id="KNZ64591.1"/>
    </source>
</evidence>
<proteinExistence type="predicted"/>
<dbReference type="EMBL" id="LAVV01000133">
    <property type="protein sequence ID" value="KNZ64591.1"/>
    <property type="molecule type" value="Genomic_DNA"/>
</dbReference>
<keyword evidence="2" id="KW-1185">Reference proteome</keyword>
<sequence length="68" mass="7887">MPWEHQFPYNPLVVGAIFTMKHSLLSVILKNTQFIGQNSLLSAKDCEFMIEMVCTEPTLFLDEIREKL</sequence>
<name>A0A0L6VV89_9BASI</name>
<dbReference type="VEuPathDB" id="FungiDB:VP01_1011g8"/>
<organism evidence="1 2">
    <name type="scientific">Puccinia sorghi</name>
    <dbReference type="NCBI Taxonomy" id="27349"/>
    <lineage>
        <taxon>Eukaryota</taxon>
        <taxon>Fungi</taxon>
        <taxon>Dikarya</taxon>
        <taxon>Basidiomycota</taxon>
        <taxon>Pucciniomycotina</taxon>
        <taxon>Pucciniomycetes</taxon>
        <taxon>Pucciniales</taxon>
        <taxon>Pucciniaceae</taxon>
        <taxon>Puccinia</taxon>
    </lineage>
</organism>
<comment type="caution">
    <text evidence="1">The sequence shown here is derived from an EMBL/GenBank/DDBJ whole genome shotgun (WGS) entry which is preliminary data.</text>
</comment>
<dbReference type="AlphaFoldDB" id="A0A0L6VV89"/>
<evidence type="ECO:0000313" key="2">
    <source>
        <dbReference type="Proteomes" id="UP000037035"/>
    </source>
</evidence>
<reference evidence="1 2" key="1">
    <citation type="submission" date="2015-08" db="EMBL/GenBank/DDBJ databases">
        <title>Next Generation Sequencing and Analysis of the Genome of Puccinia sorghi L Schw, the Causal Agent of Maize Common Rust.</title>
        <authorList>
            <person name="Rochi L."/>
            <person name="Burguener G."/>
            <person name="Darino M."/>
            <person name="Turjanski A."/>
            <person name="Kreff E."/>
            <person name="Dieguez M.J."/>
            <person name="Sacco F."/>
        </authorList>
    </citation>
    <scope>NUCLEOTIDE SEQUENCE [LARGE SCALE GENOMIC DNA]</scope>
    <source>
        <strain evidence="1 2">RO10H11247</strain>
    </source>
</reference>
<accession>A0A0L6VV89</accession>
<gene>
    <name evidence="1" type="ORF">VP01_1011g8</name>
</gene>